<keyword evidence="4 8" id="KW-0812">Transmembrane</keyword>
<evidence type="ECO:0000256" key="8">
    <source>
        <dbReference type="SAM" id="Phobius"/>
    </source>
</evidence>
<feature type="region of interest" description="Disordered" evidence="7">
    <location>
        <begin position="1"/>
        <end position="123"/>
    </location>
</feature>
<evidence type="ECO:0008006" key="11">
    <source>
        <dbReference type="Google" id="ProtNLM"/>
    </source>
</evidence>
<protein>
    <recommendedName>
        <fullName evidence="11">Polysulfide reductase</fullName>
    </recommendedName>
</protein>
<dbReference type="Proteomes" id="UP000438093">
    <property type="component" value="Unassembled WGS sequence"/>
</dbReference>
<keyword evidence="5 8" id="KW-1133">Transmembrane helix</keyword>
<feature type="transmembrane region" description="Helical" evidence="8">
    <location>
        <begin position="326"/>
        <end position="348"/>
    </location>
</feature>
<feature type="compositionally biased region" description="Basic and acidic residues" evidence="7">
    <location>
        <begin position="42"/>
        <end position="52"/>
    </location>
</feature>
<evidence type="ECO:0000256" key="3">
    <source>
        <dbReference type="ARBA" id="ARBA00022475"/>
    </source>
</evidence>
<evidence type="ECO:0000256" key="4">
    <source>
        <dbReference type="ARBA" id="ARBA00022692"/>
    </source>
</evidence>
<dbReference type="PANTHER" id="PTHR34856:SF2">
    <property type="entry name" value="PROTEIN NRFD"/>
    <property type="match status" value="1"/>
</dbReference>
<dbReference type="Gene3D" id="1.20.1630.10">
    <property type="entry name" value="Formate dehydrogenase/DMSO reductase domain"/>
    <property type="match status" value="1"/>
</dbReference>
<feature type="transmembrane region" description="Helical" evidence="8">
    <location>
        <begin position="398"/>
        <end position="422"/>
    </location>
</feature>
<evidence type="ECO:0000256" key="7">
    <source>
        <dbReference type="SAM" id="MobiDB-lite"/>
    </source>
</evidence>
<evidence type="ECO:0000256" key="6">
    <source>
        <dbReference type="ARBA" id="ARBA00023136"/>
    </source>
</evidence>
<name>A0A6N7RQV8_9ACTN</name>
<dbReference type="InterPro" id="IPR005614">
    <property type="entry name" value="NrfD-like"/>
</dbReference>
<feature type="transmembrane region" description="Helical" evidence="8">
    <location>
        <begin position="259"/>
        <end position="285"/>
    </location>
</feature>
<accession>A0A6N7RQV8</accession>
<sequence length="423" mass="45346">MRRSRGCGAGARVRGRLPRGRARVRGPGRPDRRAARLHRGSRRDAHRRDGHALRRRRPCPRRGRDAQNAVPPPFDRGRRRCRPHGRGQPRRGSGRRRRRCGVGGRRGLDREEEPGPTGRARVVPRSVRRTPLFSDSIIWYLFLGGGGAGAVTVLALCDLLFGRWSKRPGRERLAWTQQLSTPFFVRGYLFAGGALVLGTLCLLLDLAHPERFLYVLLYPTASVLTFGSYALSATVACTVALGAIALFGSARTPLALIKVIEVVAVACGTATMVYTGVLLAQIGFIPLWGSPLLPVLFACSSLSVGVACALAGAWPEAAETGRLMRTLSRADAALIACEAVVLIAYLVLAAGVQGQGAAVEALLQGPEAWVFWIGFVGVGLVLPLALDAAFAATGASSLVAVAVPFVLVGGFFLRYCIVNVQFV</sequence>
<evidence type="ECO:0000313" key="10">
    <source>
        <dbReference type="Proteomes" id="UP000438093"/>
    </source>
</evidence>
<comment type="subcellular location">
    <subcellularLocation>
        <location evidence="1">Cell membrane</location>
        <topology evidence="1">Multi-pass membrane protein</topology>
    </subcellularLocation>
</comment>
<dbReference type="InterPro" id="IPR052049">
    <property type="entry name" value="Electron_transfer_protein"/>
</dbReference>
<dbReference type="GO" id="GO:0005886">
    <property type="term" value="C:plasma membrane"/>
    <property type="evidence" value="ECO:0007669"/>
    <property type="project" value="UniProtKB-SubCell"/>
</dbReference>
<dbReference type="Pfam" id="PF03916">
    <property type="entry name" value="NrfD"/>
    <property type="match status" value="1"/>
</dbReference>
<evidence type="ECO:0000256" key="5">
    <source>
        <dbReference type="ARBA" id="ARBA00022989"/>
    </source>
</evidence>
<keyword evidence="3" id="KW-1003">Cell membrane</keyword>
<feature type="transmembrane region" description="Helical" evidence="8">
    <location>
        <begin position="226"/>
        <end position="247"/>
    </location>
</feature>
<evidence type="ECO:0000313" key="9">
    <source>
        <dbReference type="EMBL" id="MRX83397.1"/>
    </source>
</evidence>
<comment type="caution">
    <text evidence="9">The sequence shown here is derived from an EMBL/GenBank/DDBJ whole genome shotgun (WGS) entry which is preliminary data.</text>
</comment>
<evidence type="ECO:0000256" key="2">
    <source>
        <dbReference type="ARBA" id="ARBA00008929"/>
    </source>
</evidence>
<dbReference type="AlphaFoldDB" id="A0A6N7RQV8"/>
<feature type="transmembrane region" description="Helical" evidence="8">
    <location>
        <begin position="291"/>
        <end position="314"/>
    </location>
</feature>
<organism evidence="9 10">
    <name type="scientific">Eggerthella guodeyinii</name>
    <dbReference type="NCBI Taxonomy" id="2690837"/>
    <lineage>
        <taxon>Bacteria</taxon>
        <taxon>Bacillati</taxon>
        <taxon>Actinomycetota</taxon>
        <taxon>Coriobacteriia</taxon>
        <taxon>Eggerthellales</taxon>
        <taxon>Eggerthellaceae</taxon>
        <taxon>Eggerthella</taxon>
    </lineage>
</organism>
<feature type="compositionally biased region" description="Basic residues" evidence="7">
    <location>
        <begin position="77"/>
        <end position="100"/>
    </location>
</feature>
<dbReference type="EMBL" id="VTFY01000011">
    <property type="protein sequence ID" value="MRX83397.1"/>
    <property type="molecule type" value="Genomic_DNA"/>
</dbReference>
<feature type="compositionally biased region" description="Basic residues" evidence="7">
    <location>
        <begin position="13"/>
        <end position="26"/>
    </location>
</feature>
<dbReference type="PANTHER" id="PTHR34856">
    <property type="entry name" value="PROTEIN NRFD"/>
    <property type="match status" value="1"/>
</dbReference>
<keyword evidence="10" id="KW-1185">Reference proteome</keyword>
<feature type="transmembrane region" description="Helical" evidence="8">
    <location>
        <begin position="368"/>
        <end position="386"/>
    </location>
</feature>
<proteinExistence type="inferred from homology"/>
<comment type="similarity">
    <text evidence="2">Belongs to the NrfD family.</text>
</comment>
<keyword evidence="6 8" id="KW-0472">Membrane</keyword>
<evidence type="ECO:0000256" key="1">
    <source>
        <dbReference type="ARBA" id="ARBA00004651"/>
    </source>
</evidence>
<gene>
    <name evidence="9" type="ORF">GJG86_12980</name>
</gene>
<reference evidence="10" key="1">
    <citation type="submission" date="2019-08" db="EMBL/GenBank/DDBJ databases">
        <title>Arthrobacter sp. nov., isolated from plateau pika and Tibetan wild ass.</title>
        <authorList>
            <person name="Ge Y."/>
        </authorList>
    </citation>
    <scope>NUCLEOTIDE SEQUENCE [LARGE SCALE GENOMIC DNA]</scope>
    <source>
        <strain evidence="10">HF-4214</strain>
    </source>
</reference>
<feature type="transmembrane region" description="Helical" evidence="8">
    <location>
        <begin position="137"/>
        <end position="162"/>
    </location>
</feature>
<feature type="transmembrane region" description="Helical" evidence="8">
    <location>
        <begin position="183"/>
        <end position="206"/>
    </location>
</feature>